<evidence type="ECO:0000313" key="3">
    <source>
        <dbReference type="EMBL" id="MDP5307183.1"/>
    </source>
</evidence>
<comment type="caution">
    <text evidence="3">The sequence shown here is derived from an EMBL/GenBank/DDBJ whole genome shotgun (WGS) entry which is preliminary data.</text>
</comment>
<dbReference type="InterPro" id="IPR052344">
    <property type="entry name" value="Transposase-related"/>
</dbReference>
<dbReference type="InterPro" id="IPR004291">
    <property type="entry name" value="Transposase_IS66_central"/>
</dbReference>
<accession>A0ABT9JBH1</accession>
<proteinExistence type="predicted"/>
<dbReference type="EMBL" id="JAVAMQ010000006">
    <property type="protein sequence ID" value="MDP5307183.1"/>
    <property type="molecule type" value="Genomic_DNA"/>
</dbReference>
<dbReference type="PANTHER" id="PTHR33678:SF1">
    <property type="entry name" value="BLL1576 PROTEIN"/>
    <property type="match status" value="1"/>
</dbReference>
<organism evidence="3 4">
    <name type="scientific">Paracoccus spongiarum</name>
    <dbReference type="NCBI Taxonomy" id="3064387"/>
    <lineage>
        <taxon>Bacteria</taxon>
        <taxon>Pseudomonadati</taxon>
        <taxon>Pseudomonadota</taxon>
        <taxon>Alphaproteobacteria</taxon>
        <taxon>Rhodobacterales</taxon>
        <taxon>Paracoccaceae</taxon>
        <taxon>Paracoccus</taxon>
    </lineage>
</organism>
<gene>
    <name evidence="3" type="ORF">Q5Y72_08750</name>
</gene>
<dbReference type="PANTHER" id="PTHR33678">
    <property type="entry name" value="BLL1576 PROTEIN"/>
    <property type="match status" value="1"/>
</dbReference>
<evidence type="ECO:0000259" key="2">
    <source>
        <dbReference type="Pfam" id="PF03050"/>
    </source>
</evidence>
<dbReference type="Proteomes" id="UP001224997">
    <property type="component" value="Unassembled WGS sequence"/>
</dbReference>
<dbReference type="RefSeq" id="WP_305963033.1">
    <property type="nucleotide sequence ID" value="NZ_JAVAMQ010000006.1"/>
</dbReference>
<name>A0ABT9JBH1_9RHOB</name>
<feature type="domain" description="Transposase IS66 central" evidence="2">
    <location>
        <begin position="13"/>
        <end position="82"/>
    </location>
</feature>
<feature type="region of interest" description="Disordered" evidence="1">
    <location>
        <begin position="115"/>
        <end position="157"/>
    </location>
</feature>
<sequence length="174" mass="19288">MDAPPRSSPRSAPWLETRLSHIPQTSQVAKDGRHALARWPGLIRLLEQGTLEGDTSPVERRIRPIALSRKNAFFAAHDIGAETRAMLASLVAPRKLPGADPIDDIAETLRAVLEGNTQVPPRRPHTPRTDLARQAPPHRTPPSRLRRCAPGADKKTPAIRLRLARGRIHERDLP</sequence>
<evidence type="ECO:0000256" key="1">
    <source>
        <dbReference type="SAM" id="MobiDB-lite"/>
    </source>
</evidence>
<keyword evidence="4" id="KW-1185">Reference proteome</keyword>
<evidence type="ECO:0000313" key="4">
    <source>
        <dbReference type="Proteomes" id="UP001224997"/>
    </source>
</evidence>
<dbReference type="Pfam" id="PF03050">
    <property type="entry name" value="DDE_Tnp_IS66"/>
    <property type="match status" value="1"/>
</dbReference>
<reference evidence="3 4" key="1">
    <citation type="submission" date="2023-08" db="EMBL/GenBank/DDBJ databases">
        <authorList>
            <person name="Park J.-S."/>
        </authorList>
    </citation>
    <scope>NUCLEOTIDE SEQUENCE [LARGE SCALE GENOMIC DNA]</scope>
    <source>
        <strain evidence="3 4">2205BS29-5</strain>
    </source>
</reference>
<protein>
    <submittedName>
        <fullName evidence="3">Transposase</fullName>
    </submittedName>
</protein>